<dbReference type="FunFam" id="3.90.600.10:FF:000001">
    <property type="entry name" value="Trifunctional purine biosynthetic protein adenosine-3"/>
    <property type="match status" value="1"/>
</dbReference>
<dbReference type="EC" id="6.3.4.13" evidence="4 14"/>
<accession>A0A2H0YLK3</accession>
<evidence type="ECO:0000256" key="1">
    <source>
        <dbReference type="ARBA" id="ARBA00001936"/>
    </source>
</evidence>
<evidence type="ECO:0000256" key="12">
    <source>
        <dbReference type="ARBA" id="ARBA00042242"/>
    </source>
</evidence>
<evidence type="ECO:0000256" key="9">
    <source>
        <dbReference type="ARBA" id="ARBA00022840"/>
    </source>
</evidence>
<comment type="caution">
    <text evidence="17">The sequence shown here is derived from an EMBL/GenBank/DDBJ whole genome shotgun (WGS) entry which is preliminary data.</text>
</comment>
<dbReference type="InterPro" id="IPR037123">
    <property type="entry name" value="PRibGlycinamide_synth_C_sf"/>
</dbReference>
<dbReference type="EMBL" id="PEYD01000048">
    <property type="protein sequence ID" value="PIS39330.1"/>
    <property type="molecule type" value="Genomic_DNA"/>
</dbReference>
<comment type="similarity">
    <text evidence="11 14">Belongs to the GARS family.</text>
</comment>
<keyword evidence="9 15" id="KW-0067">ATP-binding</keyword>
<proteinExistence type="inferred from homology"/>
<dbReference type="PROSITE" id="PS50975">
    <property type="entry name" value="ATP_GRASP"/>
    <property type="match status" value="1"/>
</dbReference>
<reference evidence="18" key="1">
    <citation type="submission" date="2017-09" db="EMBL/GenBank/DDBJ databases">
        <title>Depth-based differentiation of microbial function through sediment-hosted aquifers and enrichment of novel symbionts in the deep terrestrial subsurface.</title>
        <authorList>
            <person name="Probst A.J."/>
            <person name="Ladd B."/>
            <person name="Jarett J.K."/>
            <person name="Geller-Mcgrath D.E."/>
            <person name="Sieber C.M.K."/>
            <person name="Emerson J.B."/>
            <person name="Anantharaman K."/>
            <person name="Thomas B.C."/>
            <person name="Malmstrom R."/>
            <person name="Stieglmeier M."/>
            <person name="Klingl A."/>
            <person name="Woyke T."/>
            <person name="Ryan C.M."/>
            <person name="Banfield J.F."/>
        </authorList>
    </citation>
    <scope>NUCLEOTIDE SEQUENCE [LARGE SCALE GENOMIC DNA]</scope>
</reference>
<dbReference type="InterPro" id="IPR011054">
    <property type="entry name" value="Rudment_hybrid_motif"/>
</dbReference>
<keyword evidence="7 15" id="KW-0547">Nucleotide-binding</keyword>
<dbReference type="FunFam" id="3.40.50.20:FF:000006">
    <property type="entry name" value="Phosphoribosylamine--glycine ligase, chloroplastic"/>
    <property type="match status" value="1"/>
</dbReference>
<evidence type="ECO:0000256" key="13">
    <source>
        <dbReference type="ARBA" id="ARBA00042864"/>
    </source>
</evidence>
<dbReference type="PANTHER" id="PTHR43472">
    <property type="entry name" value="PHOSPHORIBOSYLAMINE--GLYCINE LIGASE"/>
    <property type="match status" value="1"/>
</dbReference>
<dbReference type="InterPro" id="IPR011761">
    <property type="entry name" value="ATP-grasp"/>
</dbReference>
<evidence type="ECO:0000256" key="3">
    <source>
        <dbReference type="ARBA" id="ARBA00005174"/>
    </source>
</evidence>
<evidence type="ECO:0000256" key="6">
    <source>
        <dbReference type="ARBA" id="ARBA00022723"/>
    </source>
</evidence>
<dbReference type="SUPFAM" id="SSF56059">
    <property type="entry name" value="Glutathione synthetase ATP-binding domain-like"/>
    <property type="match status" value="1"/>
</dbReference>
<dbReference type="HAMAP" id="MF_00138">
    <property type="entry name" value="GARS"/>
    <property type="match status" value="1"/>
</dbReference>
<dbReference type="GO" id="GO:0004637">
    <property type="term" value="F:phosphoribosylamine-glycine ligase activity"/>
    <property type="evidence" value="ECO:0007669"/>
    <property type="project" value="UniProtKB-UniRule"/>
</dbReference>
<comment type="catalytic activity">
    <reaction evidence="14">
        <text>5-phospho-beta-D-ribosylamine + glycine + ATP = N(1)-(5-phospho-beta-D-ribosyl)glycinamide + ADP + phosphate + H(+)</text>
        <dbReference type="Rhea" id="RHEA:17453"/>
        <dbReference type="ChEBI" id="CHEBI:15378"/>
        <dbReference type="ChEBI" id="CHEBI:30616"/>
        <dbReference type="ChEBI" id="CHEBI:43474"/>
        <dbReference type="ChEBI" id="CHEBI:57305"/>
        <dbReference type="ChEBI" id="CHEBI:58681"/>
        <dbReference type="ChEBI" id="CHEBI:143788"/>
        <dbReference type="ChEBI" id="CHEBI:456216"/>
        <dbReference type="EC" id="6.3.4.13"/>
    </reaction>
</comment>
<evidence type="ECO:0000256" key="14">
    <source>
        <dbReference type="HAMAP-Rule" id="MF_00138"/>
    </source>
</evidence>
<dbReference type="InterPro" id="IPR000115">
    <property type="entry name" value="PRibGlycinamide_synth"/>
</dbReference>
<comment type="cofactor">
    <cofactor evidence="1">
        <name>Mn(2+)</name>
        <dbReference type="ChEBI" id="CHEBI:29035"/>
    </cofactor>
</comment>
<dbReference type="Proteomes" id="UP000230088">
    <property type="component" value="Unassembled WGS sequence"/>
</dbReference>
<comment type="cofactor">
    <cofactor evidence="2">
        <name>Mg(2+)</name>
        <dbReference type="ChEBI" id="CHEBI:18420"/>
    </cofactor>
</comment>
<dbReference type="InterPro" id="IPR020560">
    <property type="entry name" value="PRibGlycinamide_synth_C-dom"/>
</dbReference>
<dbReference type="PANTHER" id="PTHR43472:SF1">
    <property type="entry name" value="PHOSPHORIBOSYLAMINE--GLYCINE LIGASE, CHLOROPLASTIC"/>
    <property type="match status" value="1"/>
</dbReference>
<dbReference type="Gene3D" id="3.30.470.20">
    <property type="entry name" value="ATP-grasp fold, B domain"/>
    <property type="match status" value="1"/>
</dbReference>
<dbReference type="UniPathway" id="UPA00074">
    <property type="reaction ID" value="UER00125"/>
</dbReference>
<evidence type="ECO:0000259" key="16">
    <source>
        <dbReference type="PROSITE" id="PS50975"/>
    </source>
</evidence>
<dbReference type="GO" id="GO:0006189">
    <property type="term" value="P:'de novo' IMP biosynthetic process"/>
    <property type="evidence" value="ECO:0007669"/>
    <property type="project" value="UniProtKB-UniRule"/>
</dbReference>
<evidence type="ECO:0000313" key="18">
    <source>
        <dbReference type="Proteomes" id="UP000230088"/>
    </source>
</evidence>
<keyword evidence="6" id="KW-0479">Metal-binding</keyword>
<dbReference type="Pfam" id="PF01071">
    <property type="entry name" value="GARS_A"/>
    <property type="match status" value="1"/>
</dbReference>
<keyword evidence="5 14" id="KW-0436">Ligase</keyword>
<gene>
    <name evidence="14" type="primary">purD</name>
    <name evidence="17" type="ORF">COT33_02580</name>
</gene>
<dbReference type="Pfam" id="PF02843">
    <property type="entry name" value="GARS_C"/>
    <property type="match status" value="1"/>
</dbReference>
<dbReference type="Gene3D" id="3.90.600.10">
    <property type="entry name" value="Phosphoribosylglycinamide synthetase, C-terminal domain"/>
    <property type="match status" value="1"/>
</dbReference>
<name>A0A2H0YLK3_9BACT</name>
<dbReference type="InterPro" id="IPR016185">
    <property type="entry name" value="PreATP-grasp_dom_sf"/>
</dbReference>
<dbReference type="Pfam" id="PF02844">
    <property type="entry name" value="GARS_N"/>
    <property type="match status" value="1"/>
</dbReference>
<dbReference type="InterPro" id="IPR020561">
    <property type="entry name" value="PRibGlycinamid_synth_ATP-grasp"/>
</dbReference>
<evidence type="ECO:0000256" key="4">
    <source>
        <dbReference type="ARBA" id="ARBA00013255"/>
    </source>
</evidence>
<evidence type="ECO:0000256" key="15">
    <source>
        <dbReference type="PROSITE-ProRule" id="PRU00409"/>
    </source>
</evidence>
<dbReference type="PROSITE" id="PS00184">
    <property type="entry name" value="GARS"/>
    <property type="match status" value="1"/>
</dbReference>
<dbReference type="GO" id="GO:0046872">
    <property type="term" value="F:metal ion binding"/>
    <property type="evidence" value="ECO:0007669"/>
    <property type="project" value="UniProtKB-KW"/>
</dbReference>
<evidence type="ECO:0000313" key="17">
    <source>
        <dbReference type="EMBL" id="PIS39330.1"/>
    </source>
</evidence>
<evidence type="ECO:0000256" key="8">
    <source>
        <dbReference type="ARBA" id="ARBA00022755"/>
    </source>
</evidence>
<evidence type="ECO:0000256" key="2">
    <source>
        <dbReference type="ARBA" id="ARBA00001946"/>
    </source>
</evidence>
<evidence type="ECO:0000256" key="5">
    <source>
        <dbReference type="ARBA" id="ARBA00022598"/>
    </source>
</evidence>
<dbReference type="GO" id="GO:0009113">
    <property type="term" value="P:purine nucleobase biosynthetic process"/>
    <property type="evidence" value="ECO:0007669"/>
    <property type="project" value="InterPro"/>
</dbReference>
<keyword evidence="10" id="KW-0464">Manganese</keyword>
<keyword evidence="8 14" id="KW-0658">Purine biosynthesis</keyword>
<evidence type="ECO:0000256" key="10">
    <source>
        <dbReference type="ARBA" id="ARBA00023211"/>
    </source>
</evidence>
<dbReference type="Gene3D" id="3.30.1490.20">
    <property type="entry name" value="ATP-grasp fold, A domain"/>
    <property type="match status" value="1"/>
</dbReference>
<dbReference type="AlphaFoldDB" id="A0A2H0YLK3"/>
<comment type="pathway">
    <text evidence="3 14">Purine metabolism; IMP biosynthesis via de novo pathway; N(1)-(5-phospho-D-ribosyl)glycinamide from 5-phospho-alpha-D-ribose 1-diphosphate: step 2/2.</text>
</comment>
<dbReference type="SUPFAM" id="SSF52440">
    <property type="entry name" value="PreATP-grasp domain"/>
    <property type="match status" value="1"/>
</dbReference>
<dbReference type="GO" id="GO:0005524">
    <property type="term" value="F:ATP binding"/>
    <property type="evidence" value="ECO:0007669"/>
    <property type="project" value="UniProtKB-UniRule"/>
</dbReference>
<feature type="domain" description="ATP-grasp" evidence="16">
    <location>
        <begin position="109"/>
        <end position="314"/>
    </location>
</feature>
<dbReference type="InterPro" id="IPR020562">
    <property type="entry name" value="PRibGlycinamide_synth_N"/>
</dbReference>
<dbReference type="SMART" id="SM01210">
    <property type="entry name" value="GARS_C"/>
    <property type="match status" value="1"/>
</dbReference>
<dbReference type="SMART" id="SM01209">
    <property type="entry name" value="GARS_A"/>
    <property type="match status" value="1"/>
</dbReference>
<dbReference type="InterPro" id="IPR013815">
    <property type="entry name" value="ATP_grasp_subdomain_1"/>
</dbReference>
<dbReference type="SUPFAM" id="SSF51246">
    <property type="entry name" value="Rudiment single hybrid motif"/>
    <property type="match status" value="1"/>
</dbReference>
<organism evidence="17 18">
    <name type="scientific">Candidatus Nealsonbacteria bacterium CG08_land_8_20_14_0_20_38_20</name>
    <dbReference type="NCBI Taxonomy" id="1974705"/>
    <lineage>
        <taxon>Bacteria</taxon>
        <taxon>Candidatus Nealsoniibacteriota</taxon>
    </lineage>
</organism>
<evidence type="ECO:0000256" key="7">
    <source>
        <dbReference type="ARBA" id="ARBA00022741"/>
    </source>
</evidence>
<dbReference type="InterPro" id="IPR020559">
    <property type="entry name" value="PRibGlycinamide_synth_CS"/>
</dbReference>
<evidence type="ECO:0000256" key="11">
    <source>
        <dbReference type="ARBA" id="ARBA00038345"/>
    </source>
</evidence>
<dbReference type="NCBIfam" id="TIGR00877">
    <property type="entry name" value="purD"/>
    <property type="match status" value="1"/>
</dbReference>
<protein>
    <recommendedName>
        <fullName evidence="4 14">Phosphoribosylamine--glycine ligase</fullName>
        <ecNumber evidence="4 14">6.3.4.13</ecNumber>
    </recommendedName>
    <alternativeName>
        <fullName evidence="14">GARS</fullName>
    </alternativeName>
    <alternativeName>
        <fullName evidence="12 14">Glycinamide ribonucleotide synthetase</fullName>
    </alternativeName>
    <alternativeName>
        <fullName evidence="13 14">Phosphoribosylglycinamide synthetase</fullName>
    </alternativeName>
</protein>
<sequence>MKILVVGSGGREDALAWKLGQSPLVSKIYCGPGNGGICSRPKTERLSIKADDIFGLADFAQENQIDLTVVGPEAPLVAGISDLFEKRGLKIFGPKKKAAQLEGSKIFAKNFMKKYGIPAAGFENFSKPEKAREYALKNLPIVIKADGLAGGKGVVICFNRDDVLKTIERLMLKKEFGVSGNRVVVEKFLEGEEATFMILTDGEKFITLLPTQDHKAVFDGDRGENTGGMGAYAPAPIIDKEMESKIIKEIVKPTLAGFKKEGIIYHGCLYFGLMICADGPKLLEFNCRFGDPEFQPLAMLMESDFVPVLKEIADGKLSRKEIKWKKGAAVCVIMAAGGYPGKYETGKEIKGLEEAEKMEDVVVFNAGVSKENGILKTAGGRVLGVTVRGRGLKEAIALDYQAVAKIHFEGEHHRTDIGQKALR</sequence>
<dbReference type="Gene3D" id="3.40.50.20">
    <property type="match status" value="1"/>
</dbReference>